<comment type="caution">
    <text evidence="2">The sequence shown here is derived from an EMBL/GenBank/DDBJ whole genome shotgun (WGS) entry which is preliminary data.</text>
</comment>
<gene>
    <name evidence="2" type="ORF">G6F51_014550</name>
</gene>
<organism evidence="2 3">
    <name type="scientific">Rhizopus oryzae</name>
    <name type="common">Mucormycosis agent</name>
    <name type="synonym">Rhizopus arrhizus var. delemar</name>
    <dbReference type="NCBI Taxonomy" id="64495"/>
    <lineage>
        <taxon>Eukaryota</taxon>
        <taxon>Fungi</taxon>
        <taxon>Fungi incertae sedis</taxon>
        <taxon>Mucoromycota</taxon>
        <taxon>Mucoromycotina</taxon>
        <taxon>Mucoromycetes</taxon>
        <taxon>Mucorales</taxon>
        <taxon>Mucorineae</taxon>
        <taxon>Rhizopodaceae</taxon>
        <taxon>Rhizopus</taxon>
    </lineage>
</organism>
<dbReference type="AlphaFoldDB" id="A0A9P6XLI7"/>
<sequence length="72" mass="7980">MTMQSAVKRDEEGRSNYGMAAVNPARVSKTFNDTALRFVVDAIAGRGDVLEIVNFNVENWQYVAAVDGNHVY</sequence>
<evidence type="ECO:0000313" key="3">
    <source>
        <dbReference type="Proteomes" id="UP000717996"/>
    </source>
</evidence>
<name>A0A9P6XLI7_RHIOR</name>
<dbReference type="Gene3D" id="3.30.70.3330">
    <property type="match status" value="1"/>
</dbReference>
<accession>A0A9P6XLI7</accession>
<dbReference type="GO" id="GO:0016740">
    <property type="term" value="F:transferase activity"/>
    <property type="evidence" value="ECO:0007669"/>
    <property type="project" value="UniProtKB-KW"/>
</dbReference>
<protein>
    <submittedName>
        <fullName evidence="2">Uncharacterized protein</fullName>
    </submittedName>
</protein>
<evidence type="ECO:0000256" key="1">
    <source>
        <dbReference type="ARBA" id="ARBA00022679"/>
    </source>
</evidence>
<dbReference type="EMBL" id="JAANIT010011799">
    <property type="protein sequence ID" value="KAG1523121.1"/>
    <property type="molecule type" value="Genomic_DNA"/>
</dbReference>
<dbReference type="Proteomes" id="UP000717996">
    <property type="component" value="Unassembled WGS sequence"/>
</dbReference>
<keyword evidence="1" id="KW-0808">Transferase</keyword>
<dbReference type="InterPro" id="IPR050830">
    <property type="entry name" value="Fungal_FAS"/>
</dbReference>
<proteinExistence type="predicted"/>
<dbReference type="PANTHER" id="PTHR10982:SF21">
    <property type="entry name" value="FATTY ACID SYNTHASE SUBUNIT BETA"/>
    <property type="match status" value="1"/>
</dbReference>
<reference evidence="2" key="1">
    <citation type="journal article" date="2020" name="Microb. Genom.">
        <title>Genetic diversity of clinical and environmental Mucorales isolates obtained from an investigation of mucormycosis cases among solid organ transplant recipients.</title>
        <authorList>
            <person name="Nguyen M.H."/>
            <person name="Kaul D."/>
            <person name="Muto C."/>
            <person name="Cheng S.J."/>
            <person name="Richter R.A."/>
            <person name="Bruno V.M."/>
            <person name="Liu G."/>
            <person name="Beyhan S."/>
            <person name="Sundermann A.J."/>
            <person name="Mounaud S."/>
            <person name="Pasculle A.W."/>
            <person name="Nierman W.C."/>
            <person name="Driscoll E."/>
            <person name="Cumbie R."/>
            <person name="Clancy C.J."/>
            <person name="Dupont C.L."/>
        </authorList>
    </citation>
    <scope>NUCLEOTIDE SEQUENCE</scope>
    <source>
        <strain evidence="2">GL16</strain>
    </source>
</reference>
<dbReference type="PANTHER" id="PTHR10982">
    <property type="entry name" value="MALONYL COA-ACYL CARRIER PROTEIN TRANSACYLASE"/>
    <property type="match status" value="1"/>
</dbReference>
<evidence type="ECO:0000313" key="2">
    <source>
        <dbReference type="EMBL" id="KAG1523121.1"/>
    </source>
</evidence>